<protein>
    <submittedName>
        <fullName evidence="2">Uncharacterized protein</fullName>
    </submittedName>
</protein>
<dbReference type="EMBL" id="JAWJWE010000002">
    <property type="protein sequence ID" value="KAK6643605.1"/>
    <property type="molecule type" value="Genomic_DNA"/>
</dbReference>
<feature type="compositionally biased region" description="Basic and acidic residues" evidence="1">
    <location>
        <begin position="64"/>
        <end position="88"/>
    </location>
</feature>
<evidence type="ECO:0000313" key="3">
    <source>
        <dbReference type="Proteomes" id="UP001372834"/>
    </source>
</evidence>
<evidence type="ECO:0000313" key="2">
    <source>
        <dbReference type="EMBL" id="KAK6643605.1"/>
    </source>
</evidence>
<reference evidence="2 3" key="1">
    <citation type="submission" date="2023-10" db="EMBL/GenBank/DDBJ databases">
        <title>Genomes of two closely related lineages of the louse Polyplax serrata with different host specificities.</title>
        <authorList>
            <person name="Martinu J."/>
            <person name="Tarabai H."/>
            <person name="Stefka J."/>
            <person name="Hypsa V."/>
        </authorList>
    </citation>
    <scope>NUCLEOTIDE SEQUENCE [LARGE SCALE GENOMIC DNA]</scope>
    <source>
        <strain evidence="2">HR10_N</strain>
    </source>
</reference>
<organism evidence="2 3">
    <name type="scientific">Polyplax serrata</name>
    <name type="common">Common mouse louse</name>
    <dbReference type="NCBI Taxonomy" id="468196"/>
    <lineage>
        <taxon>Eukaryota</taxon>
        <taxon>Metazoa</taxon>
        <taxon>Ecdysozoa</taxon>
        <taxon>Arthropoda</taxon>
        <taxon>Hexapoda</taxon>
        <taxon>Insecta</taxon>
        <taxon>Pterygota</taxon>
        <taxon>Neoptera</taxon>
        <taxon>Paraneoptera</taxon>
        <taxon>Psocodea</taxon>
        <taxon>Troctomorpha</taxon>
        <taxon>Phthiraptera</taxon>
        <taxon>Anoplura</taxon>
        <taxon>Polyplacidae</taxon>
        <taxon>Polyplax</taxon>
    </lineage>
</organism>
<name>A0AAN8SBM8_POLSC</name>
<comment type="caution">
    <text evidence="2">The sequence shown here is derived from an EMBL/GenBank/DDBJ whole genome shotgun (WGS) entry which is preliminary data.</text>
</comment>
<dbReference type="Proteomes" id="UP001372834">
    <property type="component" value="Unassembled WGS sequence"/>
</dbReference>
<gene>
    <name evidence="2" type="ORF">RUM43_005115</name>
</gene>
<dbReference type="AlphaFoldDB" id="A0AAN8SBM8"/>
<feature type="region of interest" description="Disordered" evidence="1">
    <location>
        <begin position="64"/>
        <end position="98"/>
    </location>
</feature>
<sequence>MLSDVKLKIKSDVIGCKSKDVKVLERRMKENKKSKTRIKLAFDWVESYYLIPIQVKIFQKRATKREQNERKNVNQKRGGREERNREIVREEEDTEKEGKRVNRKWNKKKIKFVSSENKRHEAVDILSLAIDIKRFQHFLPCHILPHVGPFDVSAAVANATFEANESKNQPVGAVLLFI</sequence>
<evidence type="ECO:0000256" key="1">
    <source>
        <dbReference type="SAM" id="MobiDB-lite"/>
    </source>
</evidence>
<accession>A0AAN8SBM8</accession>
<proteinExistence type="predicted"/>